<keyword evidence="3 9" id="KW-0819">tRNA processing</keyword>
<feature type="binding site" evidence="9">
    <location>
        <position position="67"/>
    </location>
    <ligand>
        <name>[4Fe-4S] cluster</name>
        <dbReference type="ChEBI" id="CHEBI:49883"/>
        <label>2</label>
        <note>4Fe-4S-S-AdoMet</note>
    </ligand>
</feature>
<evidence type="ECO:0000256" key="2">
    <source>
        <dbReference type="ARBA" id="ARBA00022691"/>
    </source>
</evidence>
<feature type="binding site" evidence="9">
    <location>
        <position position="50"/>
    </location>
    <ligand>
        <name>[4Fe-4S] cluster</name>
        <dbReference type="ChEBI" id="CHEBI:49883"/>
        <label>1</label>
    </ligand>
</feature>
<dbReference type="SFLD" id="SFLDF00284">
    <property type="entry name" value="tRNA_wybutosine-synthesizing"/>
    <property type="match status" value="1"/>
</dbReference>
<evidence type="ECO:0000256" key="6">
    <source>
        <dbReference type="ARBA" id="ARBA00023014"/>
    </source>
</evidence>
<comment type="caution">
    <text evidence="11">The sequence shown here is derived from an EMBL/GenBank/DDBJ whole genome shotgun (WGS) entry which is preliminary data.</text>
</comment>
<evidence type="ECO:0000256" key="7">
    <source>
        <dbReference type="ARBA" id="ARBA00023239"/>
    </source>
</evidence>
<dbReference type="GO" id="GO:0046872">
    <property type="term" value="F:metal ion binding"/>
    <property type="evidence" value="ECO:0007669"/>
    <property type="project" value="UniProtKB-KW"/>
</dbReference>
<dbReference type="Pfam" id="PF04055">
    <property type="entry name" value="Radical_SAM"/>
    <property type="match status" value="1"/>
</dbReference>
<dbReference type="GO" id="GO:0102521">
    <property type="term" value="F:tRNA-4-demethylwyosine synthase activity"/>
    <property type="evidence" value="ECO:0007669"/>
    <property type="project" value="UniProtKB-EC"/>
</dbReference>
<feature type="binding site" evidence="9">
    <location>
        <position position="64"/>
    </location>
    <ligand>
        <name>[4Fe-4S] cluster</name>
        <dbReference type="ChEBI" id="CHEBI:49883"/>
        <label>2</label>
        <note>4Fe-4S-S-AdoMet</note>
    </ligand>
</feature>
<evidence type="ECO:0000256" key="3">
    <source>
        <dbReference type="ARBA" id="ARBA00022694"/>
    </source>
</evidence>
<evidence type="ECO:0000259" key="10">
    <source>
        <dbReference type="PROSITE" id="PS51918"/>
    </source>
</evidence>
<keyword evidence="1 9" id="KW-0004">4Fe-4S</keyword>
<dbReference type="SUPFAM" id="SSF102114">
    <property type="entry name" value="Radical SAM enzymes"/>
    <property type="match status" value="1"/>
</dbReference>
<dbReference type="InterPro" id="IPR013785">
    <property type="entry name" value="Aldolase_TIM"/>
</dbReference>
<keyword evidence="12" id="KW-1185">Reference proteome</keyword>
<dbReference type="PROSITE" id="PS51918">
    <property type="entry name" value="RADICAL_SAM"/>
    <property type="match status" value="1"/>
</dbReference>
<protein>
    <recommendedName>
        <fullName evidence="9">S-adenosyl-L-methionine-dependent tRNA 4-demethylwyosine synthase</fullName>
        <ecNumber evidence="9">4.1.3.44</ecNumber>
    </recommendedName>
    <alternativeName>
        <fullName evidence="9">tRNA wyosine derivatives biosynthesis protein Taw1</fullName>
    </alternativeName>
</protein>
<evidence type="ECO:0000256" key="5">
    <source>
        <dbReference type="ARBA" id="ARBA00023004"/>
    </source>
</evidence>
<dbReference type="Gene3D" id="3.20.20.70">
    <property type="entry name" value="Aldolase class I"/>
    <property type="match status" value="1"/>
</dbReference>
<dbReference type="EMBL" id="AGJL01000026">
    <property type="protein sequence ID" value="EHP86143.1"/>
    <property type="molecule type" value="Genomic_DNA"/>
</dbReference>
<dbReference type="STRING" id="647171.MetfoDRAFT_1140"/>
<dbReference type="GO" id="GO:0051539">
    <property type="term" value="F:4 iron, 4 sulfur cluster binding"/>
    <property type="evidence" value="ECO:0007669"/>
    <property type="project" value="UniProtKB-UniRule"/>
</dbReference>
<feature type="binding site" evidence="9">
    <location>
        <position position="24"/>
    </location>
    <ligand>
        <name>[4Fe-4S] cluster</name>
        <dbReference type="ChEBI" id="CHEBI:49883"/>
        <label>1</label>
    </ligand>
</feature>
<dbReference type="SFLD" id="SFLDS00029">
    <property type="entry name" value="Radical_SAM"/>
    <property type="match status" value="1"/>
</dbReference>
<comment type="subunit">
    <text evidence="9">Monomer.</text>
</comment>
<comment type="similarity">
    <text evidence="9">Belongs to the TYW1 family.</text>
</comment>
<dbReference type="PANTHER" id="PTHR13930:SF0">
    <property type="entry name" value="S-ADENOSYL-L-METHIONINE-DEPENDENT TRNA 4-DEMETHYLWYOSINE SYNTHASE TYW1-RELATED"/>
    <property type="match status" value="1"/>
</dbReference>
<accession>H1KZB7</accession>
<dbReference type="AlphaFoldDB" id="H1KZB7"/>
<dbReference type="InterPro" id="IPR007197">
    <property type="entry name" value="rSAM"/>
</dbReference>
<dbReference type="EC" id="4.1.3.44" evidence="9"/>
<dbReference type="InterPro" id="IPR023993">
    <property type="entry name" value="TYW1_archaea"/>
</dbReference>
<keyword evidence="7 9" id="KW-0456">Lyase</keyword>
<keyword evidence="6 9" id="KW-0411">Iron-sulfur</keyword>
<gene>
    <name evidence="9" type="primary">taw1</name>
    <name evidence="11" type="ORF">MetfoDRAFT_1140</name>
</gene>
<dbReference type="Pfam" id="PF08608">
    <property type="entry name" value="Wyosine_form"/>
    <property type="match status" value="1"/>
</dbReference>
<proteinExistence type="inferred from homology"/>
<comment type="catalytic activity">
    <reaction evidence="8 9">
        <text>N(1)-methylguanosine(37) in tRNA(Phe) + pyruvate + S-adenosyl-L-methionine = 4-demethylwyosine(37) in tRNA(Phe) + 5'-deoxyadenosine + L-methionine + CO2 + H2O</text>
        <dbReference type="Rhea" id="RHEA:36347"/>
        <dbReference type="Rhea" id="RHEA-COMP:10164"/>
        <dbReference type="Rhea" id="RHEA-COMP:10165"/>
        <dbReference type="ChEBI" id="CHEBI:15361"/>
        <dbReference type="ChEBI" id="CHEBI:15377"/>
        <dbReference type="ChEBI" id="CHEBI:16526"/>
        <dbReference type="ChEBI" id="CHEBI:17319"/>
        <dbReference type="ChEBI" id="CHEBI:57844"/>
        <dbReference type="ChEBI" id="CHEBI:59789"/>
        <dbReference type="ChEBI" id="CHEBI:64315"/>
        <dbReference type="ChEBI" id="CHEBI:73542"/>
        <dbReference type="EC" id="4.1.3.44"/>
    </reaction>
</comment>
<dbReference type="SFLD" id="SFLDG01071">
    <property type="entry name" value="tRNA_wybutosine-synthesizing"/>
    <property type="match status" value="1"/>
</dbReference>
<feature type="domain" description="Radical SAM core" evidence="10">
    <location>
        <begin position="43"/>
        <end position="283"/>
    </location>
</feature>
<keyword evidence="5 9" id="KW-0408">Iron</keyword>
<comment type="function">
    <text evidence="9">Component of the wyosine derivatives biosynthesis pathway that catalyzes the condensation of N-methylguanine with 2 carbon atoms from pyruvate to form the tricyclic 4-demethylwyosine (imG-14) on guanosine-37 of tRNA(Phe).</text>
</comment>
<feature type="binding site" evidence="9">
    <location>
        <position position="60"/>
    </location>
    <ligand>
        <name>[4Fe-4S] cluster</name>
        <dbReference type="ChEBI" id="CHEBI:49883"/>
        <label>2</label>
        <note>4Fe-4S-S-AdoMet</note>
    </ligand>
</feature>
<dbReference type="GO" id="GO:0005737">
    <property type="term" value="C:cytoplasm"/>
    <property type="evidence" value="ECO:0007669"/>
    <property type="project" value="UniProtKB-SubCell"/>
</dbReference>
<reference evidence="11 12" key="1">
    <citation type="submission" date="2011-09" db="EMBL/GenBank/DDBJ databases">
        <title>The draft genome of Methanotorris formicicus Mc-S-70.</title>
        <authorList>
            <consortium name="US DOE Joint Genome Institute (JGI-PGF)"/>
            <person name="Lucas S."/>
            <person name="Han J."/>
            <person name="Lapidus A."/>
            <person name="Cheng J.-F."/>
            <person name="Goodwin L."/>
            <person name="Pitluck S."/>
            <person name="Peters L."/>
            <person name="Land M.L."/>
            <person name="Hauser L."/>
            <person name="Sieprawska-Lupa M."/>
            <person name="Takai K."/>
            <person name="Miyazaki J."/>
            <person name="Whitman W."/>
            <person name="Woyke T.J."/>
        </authorList>
    </citation>
    <scope>NUCLEOTIDE SEQUENCE [LARGE SCALE GENOMIC DNA]</scope>
    <source>
        <strain evidence="11 12">Mc-S-70</strain>
    </source>
</reference>
<comment type="subcellular location">
    <subcellularLocation>
        <location evidence="9">Cytoplasm</location>
    </subcellularLocation>
</comment>
<dbReference type="InterPro" id="IPR013917">
    <property type="entry name" value="tRNA_wybutosine-synth"/>
</dbReference>
<dbReference type="PANTHER" id="PTHR13930">
    <property type="entry name" value="S-ADENOSYL-L-METHIONINE-DEPENDENT TRNA 4-DEMETHYLWYOSINE SYNTHASE"/>
    <property type="match status" value="1"/>
</dbReference>
<dbReference type="InterPro" id="IPR034556">
    <property type="entry name" value="tRNA_wybutosine-synthase"/>
</dbReference>
<keyword evidence="4 9" id="KW-0479">Metal-binding</keyword>
<name>H1KZB7_9EURY</name>
<evidence type="ECO:0000256" key="8">
    <source>
        <dbReference type="ARBA" id="ARBA00049466"/>
    </source>
</evidence>
<comment type="cofactor">
    <cofactor evidence="9">
        <name>[4Fe-4S] cluster</name>
        <dbReference type="ChEBI" id="CHEBI:49883"/>
    </cofactor>
    <text evidence="9">Binds 2 [4Fe-4S] clusters. Binds 1 [4Fe-4S] cluster coordinated with 3 cysteines and an exchangeable S-adenosyl-L-methionine.</text>
</comment>
<organism evidence="11 12">
    <name type="scientific">Methanotorris formicicus Mc-S-70</name>
    <dbReference type="NCBI Taxonomy" id="647171"/>
    <lineage>
        <taxon>Archaea</taxon>
        <taxon>Methanobacteriati</taxon>
        <taxon>Methanobacteriota</taxon>
        <taxon>Methanomada group</taxon>
        <taxon>Methanococci</taxon>
        <taxon>Methanococcales</taxon>
        <taxon>Methanocaldococcaceae</taxon>
        <taxon>Methanotorris</taxon>
    </lineage>
</organism>
<feature type="binding site" evidence="9">
    <location>
        <position position="37"/>
    </location>
    <ligand>
        <name>[4Fe-4S] cluster</name>
        <dbReference type="ChEBI" id="CHEBI:49883"/>
        <label>1</label>
    </ligand>
</feature>
<keyword evidence="9" id="KW-0963">Cytoplasm</keyword>
<sequence>MEEIYQILRKQRYQIKNHTAVKLCGWVRKYLLENKSCYKSKFYGIETHRCIQCTPAVVWCQLNCIFCWRVLPSDINMQKTFKEPKWDEPEEVFEEILKMHKTIIMGYKGVIDRVGEKKFEEALNPRHVAISLSGEPTLYPYLDELIKIFHKNGFSTFVVSNGILTEVIEKIEPTQLYVSLDAYNLESYKKICRGKEEYWEKILDTLDILGEKKRTCIRTTVIRHLNDDILKFVDLYERANVNFIEIKSYMNVGYSRKRLKLEDMLKPEEILELAKILDENSCYKFTDSSSDSRVALLMNENKKINPKINFEN</sequence>
<evidence type="ECO:0000313" key="11">
    <source>
        <dbReference type="EMBL" id="EHP86143.1"/>
    </source>
</evidence>
<dbReference type="GO" id="GO:0008033">
    <property type="term" value="P:tRNA processing"/>
    <property type="evidence" value="ECO:0007669"/>
    <property type="project" value="UniProtKB-UniRule"/>
</dbReference>
<evidence type="ECO:0000256" key="1">
    <source>
        <dbReference type="ARBA" id="ARBA00022485"/>
    </source>
</evidence>
<evidence type="ECO:0000256" key="9">
    <source>
        <dbReference type="HAMAP-Rule" id="MF_01921"/>
    </source>
</evidence>
<dbReference type="PATRIC" id="fig|647171.4.peg.1116"/>
<dbReference type="InterPro" id="IPR058240">
    <property type="entry name" value="rSAM_sf"/>
</dbReference>
<dbReference type="RefSeq" id="WP_007044572.1">
    <property type="nucleotide sequence ID" value="NZ_AGJL01000026.1"/>
</dbReference>
<dbReference type="NCBIfam" id="TIGR03972">
    <property type="entry name" value="rSAM_TYW1"/>
    <property type="match status" value="1"/>
</dbReference>
<evidence type="ECO:0000256" key="4">
    <source>
        <dbReference type="ARBA" id="ARBA00022723"/>
    </source>
</evidence>
<evidence type="ECO:0000313" key="12">
    <source>
        <dbReference type="Proteomes" id="UP000003706"/>
    </source>
</evidence>
<dbReference type="HAMAP" id="MF_01921">
    <property type="entry name" value="TYW1_archaea"/>
    <property type="match status" value="1"/>
</dbReference>
<dbReference type="Proteomes" id="UP000003706">
    <property type="component" value="Unassembled WGS sequence"/>
</dbReference>
<dbReference type="CDD" id="cd01335">
    <property type="entry name" value="Radical_SAM"/>
    <property type="match status" value="1"/>
</dbReference>
<keyword evidence="2 9" id="KW-0949">S-adenosyl-L-methionine</keyword>